<sequence length="79" mass="8783">MFSLRIDAPSFEYSDTAELTLKNTASTMIRSGNKHKYNLEILTESDWTEVRGWKNGMALPYTDDAVENDPGEGSSGPSH</sequence>
<dbReference type="EMBL" id="JBHSZQ010000002">
    <property type="protein sequence ID" value="MFC7125050.1"/>
    <property type="molecule type" value="Genomic_DNA"/>
</dbReference>
<evidence type="ECO:0000313" key="1">
    <source>
        <dbReference type="EMBL" id="MFC7125050.1"/>
    </source>
</evidence>
<reference evidence="1 2" key="1">
    <citation type="journal article" date="2014" name="Int. J. Syst. Evol. Microbiol.">
        <title>Complete genome sequence of Corynebacterium casei LMG S-19264T (=DSM 44701T), isolated from a smear-ripened cheese.</title>
        <authorList>
            <consortium name="US DOE Joint Genome Institute (JGI-PGF)"/>
            <person name="Walter F."/>
            <person name="Albersmeier A."/>
            <person name="Kalinowski J."/>
            <person name="Ruckert C."/>
        </authorList>
    </citation>
    <scope>NUCLEOTIDE SEQUENCE [LARGE SCALE GENOMIC DNA]</scope>
    <source>
        <strain evidence="1 2">CGMCC 4.7215</strain>
    </source>
</reference>
<gene>
    <name evidence="1" type="ORF">ACFQJ7_03215</name>
</gene>
<dbReference type="RefSeq" id="WP_267638180.1">
    <property type="nucleotide sequence ID" value="NZ_JAODIY010000013.1"/>
</dbReference>
<proteinExistence type="predicted"/>
<protein>
    <submittedName>
        <fullName evidence="1">Uncharacterized protein</fullName>
    </submittedName>
</protein>
<name>A0ABD5X790_9EURY</name>
<evidence type="ECO:0000313" key="2">
    <source>
        <dbReference type="Proteomes" id="UP001596414"/>
    </source>
</evidence>
<dbReference type="AlphaFoldDB" id="A0ABD5X790"/>
<dbReference type="Proteomes" id="UP001596414">
    <property type="component" value="Unassembled WGS sequence"/>
</dbReference>
<accession>A0ABD5X790</accession>
<organism evidence="1 2">
    <name type="scientific">Halovenus rubra</name>
    <dbReference type="NCBI Taxonomy" id="869890"/>
    <lineage>
        <taxon>Archaea</taxon>
        <taxon>Methanobacteriati</taxon>
        <taxon>Methanobacteriota</taxon>
        <taxon>Stenosarchaea group</taxon>
        <taxon>Halobacteria</taxon>
        <taxon>Halobacteriales</taxon>
        <taxon>Haloarculaceae</taxon>
        <taxon>Halovenus</taxon>
    </lineage>
</organism>
<comment type="caution">
    <text evidence="1">The sequence shown here is derived from an EMBL/GenBank/DDBJ whole genome shotgun (WGS) entry which is preliminary data.</text>
</comment>